<feature type="signal peptide" evidence="1">
    <location>
        <begin position="1"/>
        <end position="18"/>
    </location>
</feature>
<feature type="chain" id="PRO_5025695526" evidence="1">
    <location>
        <begin position="19"/>
        <end position="87"/>
    </location>
</feature>
<accession>A0A6B0TZS1</accession>
<proteinExistence type="predicted"/>
<keyword evidence="1" id="KW-0732">Signal</keyword>
<name>A0A6B0TZS1_IXORI</name>
<reference evidence="2" key="1">
    <citation type="submission" date="2019-12" db="EMBL/GenBank/DDBJ databases">
        <title>An insight into the sialome of adult female Ixodes ricinus ticks feeding for 6 days.</title>
        <authorList>
            <person name="Perner J."/>
            <person name="Ribeiro J.M.C."/>
        </authorList>
    </citation>
    <scope>NUCLEOTIDE SEQUENCE</scope>
    <source>
        <strain evidence="2">Semi-engorged</strain>
        <tissue evidence="2">Salivary glands</tissue>
    </source>
</reference>
<organism evidence="2">
    <name type="scientific">Ixodes ricinus</name>
    <name type="common">Common tick</name>
    <name type="synonym">Acarus ricinus</name>
    <dbReference type="NCBI Taxonomy" id="34613"/>
    <lineage>
        <taxon>Eukaryota</taxon>
        <taxon>Metazoa</taxon>
        <taxon>Ecdysozoa</taxon>
        <taxon>Arthropoda</taxon>
        <taxon>Chelicerata</taxon>
        <taxon>Arachnida</taxon>
        <taxon>Acari</taxon>
        <taxon>Parasitiformes</taxon>
        <taxon>Ixodida</taxon>
        <taxon>Ixodoidea</taxon>
        <taxon>Ixodidae</taxon>
        <taxon>Ixodinae</taxon>
        <taxon>Ixodes</taxon>
    </lineage>
</organism>
<sequence>MVTSFMTMIFLSCHVTSSIVFRMARKRWIPSGLTPAETAAARRWRSSIFCRALVLSCQTARDKRKKRVSMEIRAWVSRCFSILIRST</sequence>
<evidence type="ECO:0000256" key="1">
    <source>
        <dbReference type="SAM" id="SignalP"/>
    </source>
</evidence>
<protein>
    <submittedName>
        <fullName evidence="2">Putative secreted protein</fullName>
    </submittedName>
</protein>
<dbReference type="AlphaFoldDB" id="A0A6B0TZS1"/>
<evidence type="ECO:0000313" key="2">
    <source>
        <dbReference type="EMBL" id="MXU85729.1"/>
    </source>
</evidence>
<dbReference type="EMBL" id="GIFC01003646">
    <property type="protein sequence ID" value="MXU85729.1"/>
    <property type="molecule type" value="Transcribed_RNA"/>
</dbReference>